<dbReference type="FunFam" id="3.30.200.20:FF:000306">
    <property type="entry name" value="IKS protein kinase"/>
    <property type="match status" value="1"/>
</dbReference>
<feature type="non-terminal residue" evidence="11">
    <location>
        <position position="219"/>
    </location>
</feature>
<keyword evidence="12" id="KW-1185">Reference proteome</keyword>
<evidence type="ECO:0000313" key="11">
    <source>
        <dbReference type="EMBL" id="ORY39585.1"/>
    </source>
</evidence>
<dbReference type="Proteomes" id="UP000193642">
    <property type="component" value="Unassembled WGS sequence"/>
</dbReference>
<dbReference type="SUPFAM" id="SSF56112">
    <property type="entry name" value="Protein kinase-like (PK-like)"/>
    <property type="match status" value="1"/>
</dbReference>
<dbReference type="GO" id="GO:0005524">
    <property type="term" value="F:ATP binding"/>
    <property type="evidence" value="ECO:0007669"/>
    <property type="project" value="UniProtKB-KW"/>
</dbReference>
<evidence type="ECO:0000256" key="7">
    <source>
        <dbReference type="ARBA" id="ARBA00037982"/>
    </source>
</evidence>
<keyword evidence="6" id="KW-0067">ATP-binding</keyword>
<dbReference type="GO" id="GO:0004674">
    <property type="term" value="F:protein serine/threonine kinase activity"/>
    <property type="evidence" value="ECO:0007669"/>
    <property type="project" value="UniProtKB-KW"/>
</dbReference>
<keyword evidence="4" id="KW-0547">Nucleotide-binding</keyword>
<dbReference type="InterPro" id="IPR000719">
    <property type="entry name" value="Prot_kinase_dom"/>
</dbReference>
<dbReference type="InterPro" id="IPR011009">
    <property type="entry name" value="Kinase-like_dom_sf"/>
</dbReference>
<comment type="catalytic activity">
    <reaction evidence="9">
        <text>L-seryl-[protein] + ATP = O-phospho-L-seryl-[protein] + ADP + H(+)</text>
        <dbReference type="Rhea" id="RHEA:17989"/>
        <dbReference type="Rhea" id="RHEA-COMP:9863"/>
        <dbReference type="Rhea" id="RHEA-COMP:11604"/>
        <dbReference type="ChEBI" id="CHEBI:15378"/>
        <dbReference type="ChEBI" id="CHEBI:29999"/>
        <dbReference type="ChEBI" id="CHEBI:30616"/>
        <dbReference type="ChEBI" id="CHEBI:83421"/>
        <dbReference type="ChEBI" id="CHEBI:456216"/>
        <dbReference type="EC" id="2.7.11.1"/>
    </reaction>
</comment>
<dbReference type="EC" id="2.7.11.1" evidence="1"/>
<protein>
    <recommendedName>
        <fullName evidence="1">non-specific serine/threonine protein kinase</fullName>
        <ecNumber evidence="1">2.7.11.1</ecNumber>
    </recommendedName>
</protein>
<comment type="similarity">
    <text evidence="7">Belongs to the protein kinase superfamily. Ser/Thr protein kinase family. GCN2 subfamily.</text>
</comment>
<dbReference type="Gene3D" id="1.10.510.10">
    <property type="entry name" value="Transferase(Phosphotransferase) domain 1"/>
    <property type="match status" value="1"/>
</dbReference>
<evidence type="ECO:0000256" key="8">
    <source>
        <dbReference type="ARBA" id="ARBA00047899"/>
    </source>
</evidence>
<dbReference type="PROSITE" id="PS00108">
    <property type="entry name" value="PROTEIN_KINASE_ST"/>
    <property type="match status" value="1"/>
</dbReference>
<dbReference type="Gene3D" id="3.30.200.20">
    <property type="entry name" value="Phosphorylase Kinase, domain 1"/>
    <property type="match status" value="1"/>
</dbReference>
<dbReference type="PROSITE" id="PS50011">
    <property type="entry name" value="PROTEIN_KINASE_DOM"/>
    <property type="match status" value="1"/>
</dbReference>
<accession>A0A1Y2BZU5</accession>
<evidence type="ECO:0000256" key="3">
    <source>
        <dbReference type="ARBA" id="ARBA00022679"/>
    </source>
</evidence>
<feature type="non-terminal residue" evidence="11">
    <location>
        <position position="1"/>
    </location>
</feature>
<name>A0A1Y2BZU5_9FUNG</name>
<feature type="domain" description="Protein kinase" evidence="10">
    <location>
        <begin position="8"/>
        <end position="219"/>
    </location>
</feature>
<dbReference type="InterPro" id="IPR050339">
    <property type="entry name" value="CC_SR_Kinase"/>
</dbReference>
<evidence type="ECO:0000256" key="6">
    <source>
        <dbReference type="ARBA" id="ARBA00022840"/>
    </source>
</evidence>
<dbReference type="EMBL" id="MCGO01000039">
    <property type="protein sequence ID" value="ORY39585.1"/>
    <property type="molecule type" value="Genomic_DNA"/>
</dbReference>
<organism evidence="11 12">
    <name type="scientific">Rhizoclosmatium globosum</name>
    <dbReference type="NCBI Taxonomy" id="329046"/>
    <lineage>
        <taxon>Eukaryota</taxon>
        <taxon>Fungi</taxon>
        <taxon>Fungi incertae sedis</taxon>
        <taxon>Chytridiomycota</taxon>
        <taxon>Chytridiomycota incertae sedis</taxon>
        <taxon>Chytridiomycetes</taxon>
        <taxon>Chytridiales</taxon>
        <taxon>Chytriomycetaceae</taxon>
        <taxon>Rhizoclosmatium</taxon>
    </lineage>
</organism>
<proteinExistence type="inferred from homology"/>
<dbReference type="GO" id="GO:0005634">
    <property type="term" value="C:nucleus"/>
    <property type="evidence" value="ECO:0007669"/>
    <property type="project" value="TreeGrafter"/>
</dbReference>
<dbReference type="InterPro" id="IPR001245">
    <property type="entry name" value="Ser-Thr/Tyr_kinase_cat_dom"/>
</dbReference>
<evidence type="ECO:0000259" key="10">
    <source>
        <dbReference type="PROSITE" id="PS50011"/>
    </source>
</evidence>
<gene>
    <name evidence="11" type="ORF">BCR33DRAFT_640003</name>
</gene>
<dbReference type="GO" id="GO:0005737">
    <property type="term" value="C:cytoplasm"/>
    <property type="evidence" value="ECO:0007669"/>
    <property type="project" value="TreeGrafter"/>
</dbReference>
<keyword evidence="2" id="KW-0723">Serine/threonine-protein kinase</keyword>
<sequence length="219" mass="25189">QGYYDRFFIEIKKLGRGLRGSVFLVQHVLDTVYLGDYAVKSIPIGSSHSWLVRQLQEVHLLERLRHPNIVHYKHAWIENKQLSVFGPEVPCLFILMELANGGSLEDYIYLSLPSSDTSDAYHDPSSPNSHSTDSKEKRLHRLNLLRQRQTQQRLKKQDTAENLAARTFGGIGTDAEGKRVRYLTKQQIWSLFLDICEGLAHLHRNGIIHRDLKPPNLLL</sequence>
<dbReference type="InterPro" id="IPR008271">
    <property type="entry name" value="Ser/Thr_kinase_AS"/>
</dbReference>
<dbReference type="PANTHER" id="PTHR11042">
    <property type="entry name" value="EUKARYOTIC TRANSLATION INITIATION FACTOR 2-ALPHA KINASE EIF2-ALPHA KINASE -RELATED"/>
    <property type="match status" value="1"/>
</dbReference>
<dbReference type="AlphaFoldDB" id="A0A1Y2BZU5"/>
<reference evidence="11 12" key="1">
    <citation type="submission" date="2016-07" db="EMBL/GenBank/DDBJ databases">
        <title>Pervasive Adenine N6-methylation of Active Genes in Fungi.</title>
        <authorList>
            <consortium name="DOE Joint Genome Institute"/>
            <person name="Mondo S.J."/>
            <person name="Dannebaum R.O."/>
            <person name="Kuo R.C."/>
            <person name="Labutti K."/>
            <person name="Haridas S."/>
            <person name="Kuo A."/>
            <person name="Salamov A."/>
            <person name="Ahrendt S.R."/>
            <person name="Lipzen A."/>
            <person name="Sullivan W."/>
            <person name="Andreopoulos W.B."/>
            <person name="Clum A."/>
            <person name="Lindquist E."/>
            <person name="Daum C."/>
            <person name="Ramamoorthy G.K."/>
            <person name="Gryganskyi A."/>
            <person name="Culley D."/>
            <person name="Magnuson J.K."/>
            <person name="James T.Y."/>
            <person name="O'Malley M.A."/>
            <person name="Stajich J.E."/>
            <person name="Spatafora J.W."/>
            <person name="Visel A."/>
            <person name="Grigoriev I.V."/>
        </authorList>
    </citation>
    <scope>NUCLEOTIDE SEQUENCE [LARGE SCALE GENOMIC DNA]</scope>
    <source>
        <strain evidence="11 12">JEL800</strain>
    </source>
</reference>
<evidence type="ECO:0000256" key="1">
    <source>
        <dbReference type="ARBA" id="ARBA00012513"/>
    </source>
</evidence>
<evidence type="ECO:0000313" key="12">
    <source>
        <dbReference type="Proteomes" id="UP000193642"/>
    </source>
</evidence>
<dbReference type="Pfam" id="PF07714">
    <property type="entry name" value="PK_Tyr_Ser-Thr"/>
    <property type="match status" value="1"/>
</dbReference>
<dbReference type="OrthoDB" id="1405469at2759"/>
<evidence type="ECO:0000256" key="5">
    <source>
        <dbReference type="ARBA" id="ARBA00022777"/>
    </source>
</evidence>
<keyword evidence="5 11" id="KW-0418">Kinase</keyword>
<keyword evidence="3" id="KW-0808">Transferase</keyword>
<evidence type="ECO:0000256" key="2">
    <source>
        <dbReference type="ARBA" id="ARBA00022527"/>
    </source>
</evidence>
<dbReference type="PANTHER" id="PTHR11042:SF138">
    <property type="entry name" value="SERINE_THREONINE-PROTEIN KINASE IKS1-RELATED"/>
    <property type="match status" value="1"/>
</dbReference>
<evidence type="ECO:0000256" key="4">
    <source>
        <dbReference type="ARBA" id="ARBA00022741"/>
    </source>
</evidence>
<evidence type="ECO:0000256" key="9">
    <source>
        <dbReference type="ARBA" id="ARBA00048679"/>
    </source>
</evidence>
<dbReference type="STRING" id="329046.A0A1Y2BZU5"/>
<comment type="catalytic activity">
    <reaction evidence="8">
        <text>L-threonyl-[protein] + ATP = O-phospho-L-threonyl-[protein] + ADP + H(+)</text>
        <dbReference type="Rhea" id="RHEA:46608"/>
        <dbReference type="Rhea" id="RHEA-COMP:11060"/>
        <dbReference type="Rhea" id="RHEA-COMP:11605"/>
        <dbReference type="ChEBI" id="CHEBI:15378"/>
        <dbReference type="ChEBI" id="CHEBI:30013"/>
        <dbReference type="ChEBI" id="CHEBI:30616"/>
        <dbReference type="ChEBI" id="CHEBI:61977"/>
        <dbReference type="ChEBI" id="CHEBI:456216"/>
        <dbReference type="EC" id="2.7.11.1"/>
    </reaction>
</comment>
<comment type="caution">
    <text evidence="11">The sequence shown here is derived from an EMBL/GenBank/DDBJ whole genome shotgun (WGS) entry which is preliminary data.</text>
</comment>